<reference evidence="2" key="2">
    <citation type="submission" date="2013-10" db="EMBL/GenBank/DDBJ databases">
        <authorList>
            <person name="Aslett M."/>
        </authorList>
    </citation>
    <scope>NUCLEOTIDE SEQUENCE</scope>
    <source>
        <strain evidence="2">Houghton</strain>
    </source>
</reference>
<dbReference type="OrthoDB" id="345998at2759"/>
<reference evidence="2" key="1">
    <citation type="submission" date="2013-10" db="EMBL/GenBank/DDBJ databases">
        <title>Genomic analysis of the causative agents of coccidiosis in chickens.</title>
        <authorList>
            <person name="Reid A.J."/>
            <person name="Blake D."/>
            <person name="Billington K."/>
            <person name="Browne H."/>
            <person name="Dunn M."/>
            <person name="Hung S."/>
            <person name="Kawahara F."/>
            <person name="Miranda-Saavedra D."/>
            <person name="Mourier T."/>
            <person name="Nagra H."/>
            <person name="Otto T.D."/>
            <person name="Rawlings N."/>
            <person name="Sanchez A."/>
            <person name="Sanders M."/>
            <person name="Subramaniam C."/>
            <person name="Tay Y."/>
            <person name="Dear P."/>
            <person name="Doerig C."/>
            <person name="Gruber A."/>
            <person name="Parkinson J."/>
            <person name="Shirley M."/>
            <person name="Wan K.L."/>
            <person name="Berriman M."/>
            <person name="Tomley F."/>
            <person name="Pain A."/>
        </authorList>
    </citation>
    <scope>NUCLEOTIDE SEQUENCE</scope>
    <source>
        <strain evidence="2">Houghton</strain>
    </source>
</reference>
<dbReference type="RefSeq" id="XP_013249204.1">
    <property type="nucleotide sequence ID" value="XM_013393750.1"/>
</dbReference>
<keyword evidence="1" id="KW-0472">Membrane</keyword>
<keyword evidence="3" id="KW-1185">Reference proteome</keyword>
<dbReference type="Proteomes" id="UP000018050">
    <property type="component" value="Unassembled WGS sequence"/>
</dbReference>
<keyword evidence="1" id="KW-0812">Transmembrane</keyword>
<gene>
    <name evidence="2" type="ORF">EAH_00018750</name>
</gene>
<keyword evidence="1" id="KW-1133">Transmembrane helix</keyword>
<dbReference type="VEuPathDB" id="ToxoDB:EAH_00018750"/>
<proteinExistence type="predicted"/>
<protein>
    <submittedName>
        <fullName evidence="2">Uncharacterized protein</fullName>
    </submittedName>
</protein>
<feature type="transmembrane region" description="Helical" evidence="1">
    <location>
        <begin position="45"/>
        <end position="62"/>
    </location>
</feature>
<evidence type="ECO:0000313" key="3">
    <source>
        <dbReference type="Proteomes" id="UP000018050"/>
    </source>
</evidence>
<sequence>MSISHIYRRRASTMTLSLDIIAMKAASTYQTIRFHGQNGHRKSRLCIVSLLVVTAFGISLGYDVNDFTVQEASFAVDAGGGEAKQEPDRSISLLQESFMKAFAEEPQENARTIPVTSMVNIHGEGSSNPDDSDEAMPPLSTTVEKFDDAMNRACSPTVRDSLFKNLSESFEVCSRLLMAIALVVVTLSGIVFACLIFLYQKQGVQGAKQAYCQSYAFADEILRGSASLHTNDTEVDAPPSDAFEGLLPLIESVESLALLVDGANPNNIVELSKRAATNALDVGPLADEMKSATEFLSDACVSFYASSSLSGSFHKSVWCDLRNSSSSGLIGIEGQMSSSAQNLVEMNPKEYVERLFTKVTLPALNIQASLPTESIKELFFTAFDVLGENDETISKVLGWLDAALKVDCAIYLAILLLVTLWAAWFFCRGSKVKGVIPAILWNVLTWVAVVLLVIGGALGWVMTLGRQGCSIIINDFLEQDKWDLVSDYAPVVKPLISQCLTKDGDGDLLAGVGLDVAYDQMLGALQETLKGFPANLCPLDKATSELAENYLSAANLFGALVAADPSSVTDSRKEVFPEFLESGVQLLDTDIGGRTLYGLATLESLVAPWKLLALHPDEPPDGEFIVREDNPVESNVKFIRWLEDLKQRKMTELNANGLSVEEAEADSERFKVWTKNGIWWLKQKQKVLDTKYSCKRRDGMMEVCGYGEMFGVKENEIRASCLFSNQRAAAQTCKARQHITPETHLGNFCFRSKCAQIRFELA</sequence>
<accession>U6GL16</accession>
<feature type="transmembrane region" description="Helical" evidence="1">
    <location>
        <begin position="438"/>
        <end position="461"/>
    </location>
</feature>
<dbReference type="GeneID" id="25269945"/>
<evidence type="ECO:0000256" key="1">
    <source>
        <dbReference type="SAM" id="Phobius"/>
    </source>
</evidence>
<organism evidence="2 3">
    <name type="scientific">Eimeria acervulina</name>
    <name type="common">Coccidian parasite</name>
    <dbReference type="NCBI Taxonomy" id="5801"/>
    <lineage>
        <taxon>Eukaryota</taxon>
        <taxon>Sar</taxon>
        <taxon>Alveolata</taxon>
        <taxon>Apicomplexa</taxon>
        <taxon>Conoidasida</taxon>
        <taxon>Coccidia</taxon>
        <taxon>Eucoccidiorida</taxon>
        <taxon>Eimeriorina</taxon>
        <taxon>Eimeriidae</taxon>
        <taxon>Eimeria</taxon>
    </lineage>
</organism>
<dbReference type="OMA" id="VDCAIYL"/>
<evidence type="ECO:0000313" key="2">
    <source>
        <dbReference type="EMBL" id="CDI80916.1"/>
    </source>
</evidence>
<feature type="transmembrane region" description="Helical" evidence="1">
    <location>
        <begin position="408"/>
        <end position="426"/>
    </location>
</feature>
<dbReference type="EMBL" id="HG671398">
    <property type="protein sequence ID" value="CDI80916.1"/>
    <property type="molecule type" value="Genomic_DNA"/>
</dbReference>
<dbReference type="AlphaFoldDB" id="U6GL16"/>
<feature type="transmembrane region" description="Helical" evidence="1">
    <location>
        <begin position="176"/>
        <end position="199"/>
    </location>
</feature>
<name>U6GL16_EIMAC</name>